<evidence type="ECO:0000256" key="1">
    <source>
        <dbReference type="SAM" id="Phobius"/>
    </source>
</evidence>
<accession>A0A9P9BVS0</accession>
<comment type="caution">
    <text evidence="2">The sequence shown here is derived from an EMBL/GenBank/DDBJ whole genome shotgun (WGS) entry which is preliminary data.</text>
</comment>
<organism evidence="2 3">
    <name type="scientific">Microdochium trichocladiopsis</name>
    <dbReference type="NCBI Taxonomy" id="1682393"/>
    <lineage>
        <taxon>Eukaryota</taxon>
        <taxon>Fungi</taxon>
        <taxon>Dikarya</taxon>
        <taxon>Ascomycota</taxon>
        <taxon>Pezizomycotina</taxon>
        <taxon>Sordariomycetes</taxon>
        <taxon>Xylariomycetidae</taxon>
        <taxon>Xylariales</taxon>
        <taxon>Microdochiaceae</taxon>
        <taxon>Microdochium</taxon>
    </lineage>
</organism>
<dbReference type="RefSeq" id="XP_046017910.1">
    <property type="nucleotide sequence ID" value="XM_046151721.1"/>
</dbReference>
<evidence type="ECO:0000313" key="3">
    <source>
        <dbReference type="Proteomes" id="UP000756346"/>
    </source>
</evidence>
<gene>
    <name evidence="2" type="ORF">B0I36DRAFT_2910</name>
</gene>
<dbReference type="GeneID" id="70181267"/>
<proteinExistence type="predicted"/>
<protein>
    <submittedName>
        <fullName evidence="2">Uncharacterized protein</fullName>
    </submittedName>
</protein>
<dbReference type="EMBL" id="JAGTJQ010000001">
    <property type="protein sequence ID" value="KAH7039855.1"/>
    <property type="molecule type" value="Genomic_DNA"/>
</dbReference>
<sequence>MIGQMGGHSGCKSWYFLSLVLITVSMILRAGQSPNGRICSMAINYQGAGADGSMFSYGFDVLHPGLLYVAVLTQPIMFFLFTSKSHVLKLASISRKRTRHRVKVGFESPCM</sequence>
<feature type="transmembrane region" description="Helical" evidence="1">
    <location>
        <begin position="12"/>
        <end position="31"/>
    </location>
</feature>
<dbReference type="Proteomes" id="UP000756346">
    <property type="component" value="Unassembled WGS sequence"/>
</dbReference>
<keyword evidence="3" id="KW-1185">Reference proteome</keyword>
<keyword evidence="1" id="KW-0812">Transmembrane</keyword>
<dbReference type="AlphaFoldDB" id="A0A9P9BVS0"/>
<reference evidence="2" key="1">
    <citation type="journal article" date="2021" name="Nat. Commun.">
        <title>Genetic determinants of endophytism in the Arabidopsis root mycobiome.</title>
        <authorList>
            <person name="Mesny F."/>
            <person name="Miyauchi S."/>
            <person name="Thiergart T."/>
            <person name="Pickel B."/>
            <person name="Atanasova L."/>
            <person name="Karlsson M."/>
            <person name="Huettel B."/>
            <person name="Barry K.W."/>
            <person name="Haridas S."/>
            <person name="Chen C."/>
            <person name="Bauer D."/>
            <person name="Andreopoulos W."/>
            <person name="Pangilinan J."/>
            <person name="LaButti K."/>
            <person name="Riley R."/>
            <person name="Lipzen A."/>
            <person name="Clum A."/>
            <person name="Drula E."/>
            <person name="Henrissat B."/>
            <person name="Kohler A."/>
            <person name="Grigoriev I.V."/>
            <person name="Martin F.M."/>
            <person name="Hacquard S."/>
        </authorList>
    </citation>
    <scope>NUCLEOTIDE SEQUENCE</scope>
    <source>
        <strain evidence="2">MPI-CAGE-CH-0230</strain>
    </source>
</reference>
<feature type="transmembrane region" description="Helical" evidence="1">
    <location>
        <begin position="61"/>
        <end position="81"/>
    </location>
</feature>
<keyword evidence="1" id="KW-0472">Membrane</keyword>
<evidence type="ECO:0000313" key="2">
    <source>
        <dbReference type="EMBL" id="KAH7039855.1"/>
    </source>
</evidence>
<keyword evidence="1" id="KW-1133">Transmembrane helix</keyword>
<name>A0A9P9BVS0_9PEZI</name>